<keyword evidence="2" id="KW-1185">Reference proteome</keyword>
<comment type="caution">
    <text evidence="1">The sequence shown here is derived from an EMBL/GenBank/DDBJ whole genome shotgun (WGS) entry which is preliminary data.</text>
</comment>
<dbReference type="Proteomes" id="UP001229421">
    <property type="component" value="Unassembled WGS sequence"/>
</dbReference>
<sequence length="164" mass="18845">MLCLLESHDMLGFITHGENTVLGKEKNKVGDYMLWRRSDALVKSWILALLSQQTLKYVVNSISDKDLTAQNMCGMNSKLPMVLFFNINMKEVERFVCTLNIIQKNSFGETPQIVFTKEHKELVIEGEKWMKETAQSYTITATLITTIVFAAACRTCRVFYPSRY</sequence>
<gene>
    <name evidence="1" type="ORF">QVD17_27777</name>
</gene>
<dbReference type="PANTHER" id="PTHR24177">
    <property type="entry name" value="CASKIN"/>
    <property type="match status" value="1"/>
</dbReference>
<protein>
    <submittedName>
        <fullName evidence="1">Uncharacterized protein</fullName>
    </submittedName>
</protein>
<organism evidence="1 2">
    <name type="scientific">Tagetes erecta</name>
    <name type="common">African marigold</name>
    <dbReference type="NCBI Taxonomy" id="13708"/>
    <lineage>
        <taxon>Eukaryota</taxon>
        <taxon>Viridiplantae</taxon>
        <taxon>Streptophyta</taxon>
        <taxon>Embryophyta</taxon>
        <taxon>Tracheophyta</taxon>
        <taxon>Spermatophyta</taxon>
        <taxon>Magnoliopsida</taxon>
        <taxon>eudicotyledons</taxon>
        <taxon>Gunneridae</taxon>
        <taxon>Pentapetalae</taxon>
        <taxon>asterids</taxon>
        <taxon>campanulids</taxon>
        <taxon>Asterales</taxon>
        <taxon>Asteraceae</taxon>
        <taxon>Asteroideae</taxon>
        <taxon>Heliantheae alliance</taxon>
        <taxon>Tageteae</taxon>
        <taxon>Tagetes</taxon>
    </lineage>
</organism>
<proteinExistence type="predicted"/>
<dbReference type="PANTHER" id="PTHR24177:SF474">
    <property type="entry name" value="ANKYRIN REPEAT-CONTAINING DOMAIN, PGG DOMAIN, ANKYRIN REPEAT-CONTAINING DOMAIN SUPERFAMILY"/>
    <property type="match status" value="1"/>
</dbReference>
<evidence type="ECO:0000313" key="1">
    <source>
        <dbReference type="EMBL" id="KAK1418632.1"/>
    </source>
</evidence>
<reference evidence="1" key="1">
    <citation type="journal article" date="2023" name="bioRxiv">
        <title>Improved chromosome-level genome assembly for marigold (Tagetes erecta).</title>
        <authorList>
            <person name="Jiang F."/>
            <person name="Yuan L."/>
            <person name="Wang S."/>
            <person name="Wang H."/>
            <person name="Xu D."/>
            <person name="Wang A."/>
            <person name="Fan W."/>
        </authorList>
    </citation>
    <scope>NUCLEOTIDE SEQUENCE</scope>
    <source>
        <strain evidence="1">WSJ</strain>
        <tissue evidence="1">Leaf</tissue>
    </source>
</reference>
<dbReference type="EMBL" id="JAUHHV010000007">
    <property type="protein sequence ID" value="KAK1418632.1"/>
    <property type="molecule type" value="Genomic_DNA"/>
</dbReference>
<evidence type="ECO:0000313" key="2">
    <source>
        <dbReference type="Proteomes" id="UP001229421"/>
    </source>
</evidence>
<dbReference type="AlphaFoldDB" id="A0AAD8KDU9"/>
<name>A0AAD8KDU9_TARER</name>
<accession>A0AAD8KDU9</accession>
<dbReference type="GO" id="GO:0016020">
    <property type="term" value="C:membrane"/>
    <property type="evidence" value="ECO:0007669"/>
    <property type="project" value="TreeGrafter"/>
</dbReference>